<feature type="binding site" evidence="4">
    <location>
        <position position="201"/>
    </location>
    <ligand>
        <name>substrate</name>
    </ligand>
</feature>
<feature type="binding site" evidence="4">
    <location>
        <begin position="99"/>
        <end position="100"/>
    </location>
    <ligand>
        <name>phosphate</name>
        <dbReference type="ChEBI" id="CHEBI:43474"/>
    </ligand>
</feature>
<comment type="catalytic activity">
    <reaction evidence="4">
        <text>S-methyl-5'-thioadenosine + phosphate = 5-(methylsulfanyl)-alpha-D-ribose 1-phosphate + adenine</text>
        <dbReference type="Rhea" id="RHEA:11852"/>
        <dbReference type="ChEBI" id="CHEBI:16708"/>
        <dbReference type="ChEBI" id="CHEBI:17509"/>
        <dbReference type="ChEBI" id="CHEBI:43474"/>
        <dbReference type="ChEBI" id="CHEBI:58533"/>
        <dbReference type="EC" id="2.4.2.28"/>
    </reaction>
</comment>
<keyword evidence="1 4" id="KW-0328">Glycosyltransferase</keyword>
<name>A0AAN6Q956_9PEZI</name>
<keyword evidence="7" id="KW-1185">Reference proteome</keyword>
<reference evidence="6" key="2">
    <citation type="submission" date="2023-05" db="EMBL/GenBank/DDBJ databases">
        <authorList>
            <consortium name="Lawrence Berkeley National Laboratory"/>
            <person name="Steindorff A."/>
            <person name="Hensen N."/>
            <person name="Bonometti L."/>
            <person name="Westerberg I."/>
            <person name="Brannstrom I.O."/>
            <person name="Guillou S."/>
            <person name="Cros-Aarteil S."/>
            <person name="Calhoun S."/>
            <person name="Haridas S."/>
            <person name="Kuo A."/>
            <person name="Mondo S."/>
            <person name="Pangilinan J."/>
            <person name="Riley R."/>
            <person name="Labutti K."/>
            <person name="Andreopoulos B."/>
            <person name="Lipzen A."/>
            <person name="Chen C."/>
            <person name="Yanf M."/>
            <person name="Daum C."/>
            <person name="Ng V."/>
            <person name="Clum A."/>
            <person name="Ohm R."/>
            <person name="Martin F."/>
            <person name="Silar P."/>
            <person name="Natvig D."/>
            <person name="Lalanne C."/>
            <person name="Gautier V."/>
            <person name="Ament-Velasquez S.L."/>
            <person name="Kruys A."/>
            <person name="Hutchinson M.I."/>
            <person name="Powell A.J."/>
            <person name="Barry K."/>
            <person name="Miller A.N."/>
            <person name="Grigoriev I.V."/>
            <person name="Debuchy R."/>
            <person name="Gladieux P."/>
            <person name="Thoren M.H."/>
            <person name="Johannesson H."/>
        </authorList>
    </citation>
    <scope>NUCLEOTIDE SEQUENCE</scope>
    <source>
        <strain evidence="6">CBS 757.83</strain>
    </source>
</reference>
<evidence type="ECO:0000256" key="3">
    <source>
        <dbReference type="ARBA" id="ARBA00022726"/>
    </source>
</evidence>
<sequence length="311" mass="33465">MTVDIPSLPTTFDRPVHIAVIGGTGLSNLPGYHPVAALAPTTPWGAPSSPILILEHSGVPVAFLARHGLHHQLAPHEVPARANMAALRALGVRTVIAFSAVGSLQEEIRPMDFVVPDQIIDRTKGFRPFTFFEGGVVGHVGFADPFDSGLAAVVARCAAAMRGDGVTLHTGGTVVCMEGPQFSTRAESHMYRSWGGSVINMSALPEAKLAREAELAYQMICMATDYDCWHATDDVDVAMVMKYMAANSENAKHLVGAVLDELCKHENSDLVLAKQWAGSAQGAVKFMTKPAGRDPEAMKRIEYLFPGFWDE</sequence>
<dbReference type="InterPro" id="IPR000845">
    <property type="entry name" value="Nucleoside_phosphorylase_d"/>
</dbReference>
<feature type="binding site" evidence="4">
    <location>
        <position position="202"/>
    </location>
    <ligand>
        <name>phosphate</name>
        <dbReference type="ChEBI" id="CHEBI:43474"/>
    </ligand>
</feature>
<dbReference type="GO" id="GO:0005634">
    <property type="term" value="C:nucleus"/>
    <property type="evidence" value="ECO:0007669"/>
    <property type="project" value="UniProtKB-SubCell"/>
</dbReference>
<feature type="binding site" evidence="4">
    <location>
        <position position="24"/>
    </location>
    <ligand>
        <name>phosphate</name>
        <dbReference type="ChEBI" id="CHEBI:43474"/>
    </ligand>
</feature>
<comment type="similarity">
    <text evidence="4">Belongs to the PNP/MTAP phosphorylase family. MTAP subfamily.</text>
</comment>
<dbReference type="HAMAP" id="MF_01963">
    <property type="entry name" value="MTAP"/>
    <property type="match status" value="1"/>
</dbReference>
<evidence type="ECO:0000313" key="7">
    <source>
        <dbReference type="Proteomes" id="UP001305647"/>
    </source>
</evidence>
<dbReference type="EC" id="2.4.2.28" evidence="4"/>
<comment type="subunit">
    <text evidence="4">Homotrimer.</text>
</comment>
<comment type="subcellular location">
    <subcellularLocation>
        <location evidence="4">Cytoplasm</location>
    </subcellularLocation>
    <subcellularLocation>
        <location evidence="4">Nucleus</location>
    </subcellularLocation>
</comment>
<feature type="site" description="Important for substrate specificity" evidence="4">
    <location>
        <position position="183"/>
    </location>
</feature>
<dbReference type="NCBIfam" id="TIGR01694">
    <property type="entry name" value="MTAP"/>
    <property type="match status" value="1"/>
</dbReference>
<gene>
    <name evidence="6" type="ORF">N658DRAFT_520478</name>
</gene>
<dbReference type="FunFam" id="3.40.50.1580:FF:000008">
    <property type="entry name" value="S-methyl-5'-thioadenosine phosphorylase"/>
    <property type="match status" value="1"/>
</dbReference>
<accession>A0AAN6Q956</accession>
<keyword evidence="2 4" id="KW-0808">Transferase</keyword>
<dbReference type="GO" id="GO:0017061">
    <property type="term" value="F:S-methyl-5-thioadenosine phosphorylase activity"/>
    <property type="evidence" value="ECO:0007669"/>
    <property type="project" value="UniProtKB-UniRule"/>
</dbReference>
<dbReference type="Proteomes" id="UP001305647">
    <property type="component" value="Unassembled WGS sequence"/>
</dbReference>
<dbReference type="GO" id="GO:0019509">
    <property type="term" value="P:L-methionine salvage from methylthioadenosine"/>
    <property type="evidence" value="ECO:0007669"/>
    <property type="project" value="UniProtKB-UniRule"/>
</dbReference>
<keyword evidence="4" id="KW-0963">Cytoplasm</keyword>
<protein>
    <recommendedName>
        <fullName evidence="4">S-methyl-5'-thioadenosine phosphorylase</fullName>
        <ecNumber evidence="4">2.4.2.28</ecNumber>
    </recommendedName>
    <alternativeName>
        <fullName evidence="4">5'-methylthioadenosine phosphorylase</fullName>
        <shortName evidence="4">MTA phosphorylase</shortName>
        <shortName evidence="4">MTAP</shortName>
        <shortName evidence="4">MTAPase</shortName>
    </alternativeName>
</protein>
<dbReference type="PANTHER" id="PTHR42679">
    <property type="entry name" value="S-METHYL-5'-THIOADENOSINE PHOSPHORYLASE"/>
    <property type="match status" value="1"/>
</dbReference>
<feature type="site" description="Important for substrate specificity" evidence="4">
    <location>
        <position position="237"/>
    </location>
</feature>
<organism evidence="6 7">
    <name type="scientific">Parathielavia hyrcaniae</name>
    <dbReference type="NCBI Taxonomy" id="113614"/>
    <lineage>
        <taxon>Eukaryota</taxon>
        <taxon>Fungi</taxon>
        <taxon>Dikarya</taxon>
        <taxon>Ascomycota</taxon>
        <taxon>Pezizomycotina</taxon>
        <taxon>Sordariomycetes</taxon>
        <taxon>Sordariomycetidae</taxon>
        <taxon>Sordariales</taxon>
        <taxon>Chaetomiaceae</taxon>
        <taxon>Parathielavia</taxon>
    </lineage>
</organism>
<evidence type="ECO:0000256" key="4">
    <source>
        <dbReference type="HAMAP-Rule" id="MF_03155"/>
    </source>
</evidence>
<dbReference type="Gene3D" id="3.40.50.1580">
    <property type="entry name" value="Nucleoside phosphorylase domain"/>
    <property type="match status" value="1"/>
</dbReference>
<dbReference type="EMBL" id="MU863625">
    <property type="protein sequence ID" value="KAK4105231.1"/>
    <property type="molecule type" value="Genomic_DNA"/>
</dbReference>
<comment type="caution">
    <text evidence="6">The sequence shown here is derived from an EMBL/GenBank/DDBJ whole genome shotgun (WGS) entry which is preliminary data.</text>
</comment>
<evidence type="ECO:0000259" key="5">
    <source>
        <dbReference type="Pfam" id="PF01048"/>
    </source>
</evidence>
<keyword evidence="4" id="KW-0539">Nucleus</keyword>
<evidence type="ECO:0000256" key="2">
    <source>
        <dbReference type="ARBA" id="ARBA00022679"/>
    </source>
</evidence>
<dbReference type="GO" id="GO:0005829">
    <property type="term" value="C:cytosol"/>
    <property type="evidence" value="ECO:0007669"/>
    <property type="project" value="TreeGrafter"/>
</dbReference>
<dbReference type="InterPro" id="IPR018099">
    <property type="entry name" value="Purine_phosphorylase-2_CS"/>
</dbReference>
<dbReference type="SUPFAM" id="SSF53167">
    <property type="entry name" value="Purine and uridine phosphorylases"/>
    <property type="match status" value="1"/>
</dbReference>
<dbReference type="InterPro" id="IPR010044">
    <property type="entry name" value="MTAP"/>
</dbReference>
<dbReference type="PANTHER" id="PTHR42679:SF2">
    <property type="entry name" value="S-METHYL-5'-THIOADENOSINE PHOSPHORYLASE"/>
    <property type="match status" value="1"/>
</dbReference>
<feature type="binding site" evidence="4">
    <location>
        <begin position="225"/>
        <end position="227"/>
    </location>
    <ligand>
        <name>substrate</name>
    </ligand>
</feature>
<evidence type="ECO:0000256" key="1">
    <source>
        <dbReference type="ARBA" id="ARBA00022676"/>
    </source>
</evidence>
<dbReference type="AlphaFoldDB" id="A0AAN6Q956"/>
<comment type="function">
    <text evidence="4">Catalyzes the reversible phosphorylation of S-methyl-5'-thioadenosine (MTA) to adenine and 5-methylthioribose-1-phosphate. Involved in the breakdown of MTA, a major by-product of polyamine biosynthesis. Responsible for the first step in the methionine salvage pathway after MTA has been generated from S-adenosylmethionine. Has broad substrate specificity with 6-aminopurine nucleosides as preferred substrates.</text>
</comment>
<reference evidence="6" key="1">
    <citation type="journal article" date="2023" name="Mol. Phylogenet. Evol.">
        <title>Genome-scale phylogeny and comparative genomics of the fungal order Sordariales.</title>
        <authorList>
            <person name="Hensen N."/>
            <person name="Bonometti L."/>
            <person name="Westerberg I."/>
            <person name="Brannstrom I.O."/>
            <person name="Guillou S."/>
            <person name="Cros-Aarteil S."/>
            <person name="Calhoun S."/>
            <person name="Haridas S."/>
            <person name="Kuo A."/>
            <person name="Mondo S."/>
            <person name="Pangilinan J."/>
            <person name="Riley R."/>
            <person name="LaButti K."/>
            <person name="Andreopoulos B."/>
            <person name="Lipzen A."/>
            <person name="Chen C."/>
            <person name="Yan M."/>
            <person name="Daum C."/>
            <person name="Ng V."/>
            <person name="Clum A."/>
            <person name="Steindorff A."/>
            <person name="Ohm R.A."/>
            <person name="Martin F."/>
            <person name="Silar P."/>
            <person name="Natvig D.O."/>
            <person name="Lalanne C."/>
            <person name="Gautier V."/>
            <person name="Ament-Velasquez S.L."/>
            <person name="Kruys A."/>
            <person name="Hutchinson M.I."/>
            <person name="Powell A.J."/>
            <person name="Barry K."/>
            <person name="Miller A.N."/>
            <person name="Grigoriev I.V."/>
            <person name="Debuchy R."/>
            <person name="Gladieux P."/>
            <person name="Hiltunen Thoren M."/>
            <person name="Johannesson H."/>
        </authorList>
    </citation>
    <scope>NUCLEOTIDE SEQUENCE</scope>
    <source>
        <strain evidence="6">CBS 757.83</strain>
    </source>
</reference>
<dbReference type="PROSITE" id="PS01240">
    <property type="entry name" value="PNP_MTAP_2"/>
    <property type="match status" value="1"/>
</dbReference>
<evidence type="ECO:0000313" key="6">
    <source>
        <dbReference type="EMBL" id="KAK4105231.1"/>
    </source>
</evidence>
<keyword evidence="3 4" id="KW-0660">Purine salvage</keyword>
<feature type="domain" description="Nucleoside phosphorylase" evidence="5">
    <location>
        <begin position="18"/>
        <end position="259"/>
    </location>
</feature>
<dbReference type="Pfam" id="PF01048">
    <property type="entry name" value="PNP_UDP_1"/>
    <property type="match status" value="1"/>
</dbReference>
<dbReference type="CDD" id="cd09010">
    <property type="entry name" value="MTAP_SsMTAPII_like_MTIP"/>
    <property type="match status" value="1"/>
</dbReference>
<comment type="pathway">
    <text evidence="4">Amino-acid biosynthesis; L-methionine biosynthesis via salvage pathway; S-methyl-5-thio-alpha-D-ribose 1-phosphate from S-methyl-5'-thioadenosine (phosphorylase route): step 1/1.</text>
</comment>
<feature type="binding site" evidence="4">
    <location>
        <begin position="66"/>
        <end position="67"/>
    </location>
    <ligand>
        <name>phosphate</name>
        <dbReference type="ChEBI" id="CHEBI:43474"/>
    </ligand>
</feature>
<proteinExistence type="inferred from homology"/>
<dbReference type="GO" id="GO:0006166">
    <property type="term" value="P:purine ribonucleoside salvage"/>
    <property type="evidence" value="ECO:0007669"/>
    <property type="project" value="UniProtKB-KW"/>
</dbReference>
<dbReference type="InterPro" id="IPR035994">
    <property type="entry name" value="Nucleoside_phosphorylase_sf"/>
</dbReference>